<evidence type="ECO:0000256" key="1">
    <source>
        <dbReference type="SAM" id="SignalP"/>
    </source>
</evidence>
<evidence type="ECO:0000313" key="2">
    <source>
        <dbReference type="EMBL" id="KAL1586311.1"/>
    </source>
</evidence>
<gene>
    <name evidence="2" type="ORF">WHR41_05477</name>
</gene>
<reference evidence="2 3" key="1">
    <citation type="journal article" date="2020" name="Microbiol. Resour. Announc.">
        <title>Draft Genome Sequence of a Cladosporium Species Isolated from the Mesophotic Ascidian Didemnum maculosum.</title>
        <authorList>
            <person name="Gioti A."/>
            <person name="Siaperas R."/>
            <person name="Nikolaivits E."/>
            <person name="Le Goff G."/>
            <person name="Ouazzani J."/>
            <person name="Kotoulas G."/>
            <person name="Topakas E."/>
        </authorList>
    </citation>
    <scope>NUCLEOTIDE SEQUENCE [LARGE SCALE GENOMIC DNA]</scope>
    <source>
        <strain evidence="2 3">TM138-S3</strain>
    </source>
</reference>
<proteinExistence type="predicted"/>
<keyword evidence="3" id="KW-1185">Reference proteome</keyword>
<feature type="signal peptide" evidence="1">
    <location>
        <begin position="1"/>
        <end position="26"/>
    </location>
</feature>
<dbReference type="RefSeq" id="XP_069229416.1">
    <property type="nucleotide sequence ID" value="XM_069374082.1"/>
</dbReference>
<dbReference type="GeneID" id="96006920"/>
<evidence type="ECO:0000313" key="3">
    <source>
        <dbReference type="Proteomes" id="UP000803884"/>
    </source>
</evidence>
<accession>A0AB34KRU3</accession>
<keyword evidence="1" id="KW-0732">Signal</keyword>
<dbReference type="AlphaFoldDB" id="A0AB34KRU3"/>
<dbReference type="EMBL" id="JAAQHG020000015">
    <property type="protein sequence ID" value="KAL1586311.1"/>
    <property type="molecule type" value="Genomic_DNA"/>
</dbReference>
<dbReference type="Proteomes" id="UP000803884">
    <property type="component" value="Unassembled WGS sequence"/>
</dbReference>
<feature type="chain" id="PRO_5044321539" evidence="1">
    <location>
        <begin position="27"/>
        <end position="640"/>
    </location>
</feature>
<protein>
    <submittedName>
        <fullName evidence="2">Uncharacterized protein</fullName>
    </submittedName>
</protein>
<sequence length="640" mass="72796">MSFEGNVAVVALIVSLIALLIALTQASVQLFSTAVGYSKCAESIIGPWSSKRHRRWLWSEFRFETQFVTPHIVLFTPLELVAAGDNACLLSLQRGDRKDFPEVELSLHPNSDTTRVRRTDSSGRKLSNLQSQADLETRMIFTHVRIANRQQVWSGSMVTWLTLLREAHSVYVKYWPDEHCFEHEFSDKIFHRNRPDRPSRITSGSMALKSSIRKARPAVGHQNEQRSDVGVIYRTWSWDLMPDMVRPLATSTVGDIVVLALRLGMEWTELDLGQGKMQASGNGCSLTSTEVRGLGILASFSAAGGQGASPYLVPSRAVDKLMCGVLPGCPYLVHRDYNLIGRDRELLKDEILGALEISDDIRSSIMKRDRRLTHNDILTLPCTFLPQKDSSAANHYCWYWREASPFSVFHWWEGRYALLRSLRKRVSHLAESESKVLRDALVRFEALSSGEYEEDFFSRWQDSNLSNSGDKPVKSRAYLIGIRDIFDWTTEYLESMRFGSWEINGMTPYTRLVAAHLSMIHDAIEVVNEMLRKQKDAKADVGQEALKRKYDLDGVHSYFFGQNMYEYGIAYAEHVDHPDFGVVKYFRDRDNSLPEATIVDAWWVLMLRGVAWDMGTVGRAGPGQAVPSYLFNNQTPVWIT</sequence>
<name>A0AB34KRU3_9PEZI</name>
<comment type="caution">
    <text evidence="2">The sequence shown here is derived from an EMBL/GenBank/DDBJ whole genome shotgun (WGS) entry which is preliminary data.</text>
</comment>
<organism evidence="2 3">
    <name type="scientific">Cladosporium halotolerans</name>
    <dbReference type="NCBI Taxonomy" id="1052096"/>
    <lineage>
        <taxon>Eukaryota</taxon>
        <taxon>Fungi</taxon>
        <taxon>Dikarya</taxon>
        <taxon>Ascomycota</taxon>
        <taxon>Pezizomycotina</taxon>
        <taxon>Dothideomycetes</taxon>
        <taxon>Dothideomycetidae</taxon>
        <taxon>Cladosporiales</taxon>
        <taxon>Cladosporiaceae</taxon>
        <taxon>Cladosporium</taxon>
    </lineage>
</organism>